<dbReference type="AlphaFoldDB" id="A0A1G5S0C8"/>
<dbReference type="PROSITE" id="PS00198">
    <property type="entry name" value="4FE4S_FER_1"/>
    <property type="match status" value="1"/>
</dbReference>
<dbReference type="GO" id="GO:0051536">
    <property type="term" value="F:iron-sulfur cluster binding"/>
    <property type="evidence" value="ECO:0007669"/>
    <property type="project" value="UniProtKB-KW"/>
</dbReference>
<accession>A0A1G5S0C8</accession>
<keyword evidence="3" id="KW-0411">Iron-sulfur</keyword>
<keyword evidence="6" id="KW-1185">Reference proteome</keyword>
<dbReference type="EMBL" id="FMWL01000009">
    <property type="protein sequence ID" value="SCZ79855.1"/>
    <property type="molecule type" value="Genomic_DNA"/>
</dbReference>
<dbReference type="Pfam" id="PF00037">
    <property type="entry name" value="Fer4"/>
    <property type="match status" value="1"/>
</dbReference>
<dbReference type="Proteomes" id="UP000199208">
    <property type="component" value="Unassembled WGS sequence"/>
</dbReference>
<dbReference type="RefSeq" id="WP_092591028.1">
    <property type="nucleotide sequence ID" value="NZ_FMWL01000009.1"/>
</dbReference>
<evidence type="ECO:0000313" key="6">
    <source>
        <dbReference type="Proteomes" id="UP000199208"/>
    </source>
</evidence>
<evidence type="ECO:0000256" key="3">
    <source>
        <dbReference type="ARBA" id="ARBA00023014"/>
    </source>
</evidence>
<dbReference type="PROSITE" id="PS51379">
    <property type="entry name" value="4FE4S_FER_2"/>
    <property type="match status" value="1"/>
</dbReference>
<dbReference type="STRING" id="1120920.SAMN03080599_01980"/>
<protein>
    <submittedName>
        <fullName evidence="5">4Fe-4S binding domain-containing protein</fullName>
    </submittedName>
</protein>
<keyword evidence="1" id="KW-0479">Metal-binding</keyword>
<evidence type="ECO:0000313" key="5">
    <source>
        <dbReference type="EMBL" id="SCZ79855.1"/>
    </source>
</evidence>
<evidence type="ECO:0000256" key="2">
    <source>
        <dbReference type="ARBA" id="ARBA00023004"/>
    </source>
</evidence>
<evidence type="ECO:0000259" key="4">
    <source>
        <dbReference type="PROSITE" id="PS51379"/>
    </source>
</evidence>
<sequence length="275" mass="30831">MDVNGIIKACHEFINHAPENYINKDDAIRADLIGVKIFDDPLIKVASAEDPKFIELRQPTIIHPKVMLPKDWLVGAESVISFFLPFTEEIRTSNTQSYFYPSDEWLHGRIEGQIVIGLLANHLIDLLNEKGYHAIYPSGDSRFKMLEEFKSNWSERHIAYISGLGTFSLSKGLITERGVAGRFGSIVTDLYIEPTARPYATPFEYCTMCGMCAQTCPINAIKCNKGVIYGKDHPACSAYLDKLRLNPHGPNLRIRYGCGKCQVGVPCQGMIPSER</sequence>
<dbReference type="GO" id="GO:0046872">
    <property type="term" value="F:metal ion binding"/>
    <property type="evidence" value="ECO:0007669"/>
    <property type="project" value="UniProtKB-KW"/>
</dbReference>
<evidence type="ECO:0000256" key="1">
    <source>
        <dbReference type="ARBA" id="ARBA00022723"/>
    </source>
</evidence>
<reference evidence="5 6" key="1">
    <citation type="submission" date="2016-10" db="EMBL/GenBank/DDBJ databases">
        <authorList>
            <person name="de Groot N.N."/>
        </authorList>
    </citation>
    <scope>NUCLEOTIDE SEQUENCE [LARGE SCALE GENOMIC DNA]</scope>
    <source>
        <strain evidence="5 6">DSM 2784</strain>
    </source>
</reference>
<dbReference type="PANTHER" id="PTHR42827:SF1">
    <property type="entry name" value="IRON-SULFUR CLUSTER-BINDING PROTEIN"/>
    <property type="match status" value="1"/>
</dbReference>
<feature type="domain" description="4Fe-4S ferredoxin-type" evidence="4">
    <location>
        <begin position="196"/>
        <end position="226"/>
    </location>
</feature>
<dbReference type="PANTHER" id="PTHR42827">
    <property type="entry name" value="IRON-SULFUR CLUSTER-BINDING PROTEIN-RELATED"/>
    <property type="match status" value="1"/>
</dbReference>
<keyword evidence="2" id="KW-0408">Iron</keyword>
<dbReference type="InterPro" id="IPR017900">
    <property type="entry name" value="4Fe4S_Fe_S_CS"/>
</dbReference>
<dbReference type="SUPFAM" id="SSF54862">
    <property type="entry name" value="4Fe-4S ferredoxins"/>
    <property type="match status" value="1"/>
</dbReference>
<name>A0A1G5S0C8_9FIRM</name>
<gene>
    <name evidence="5" type="ORF">SAMN03080599_01980</name>
</gene>
<organism evidence="5 6">
    <name type="scientific">Acidaminobacter hydrogenoformans DSM 2784</name>
    <dbReference type="NCBI Taxonomy" id="1120920"/>
    <lineage>
        <taxon>Bacteria</taxon>
        <taxon>Bacillati</taxon>
        <taxon>Bacillota</taxon>
        <taxon>Clostridia</taxon>
        <taxon>Peptostreptococcales</taxon>
        <taxon>Acidaminobacteraceae</taxon>
        <taxon>Acidaminobacter</taxon>
    </lineage>
</organism>
<proteinExistence type="predicted"/>
<dbReference type="OrthoDB" id="9784571at2"/>
<dbReference type="InterPro" id="IPR017896">
    <property type="entry name" value="4Fe4S_Fe-S-bd"/>
</dbReference>